<evidence type="ECO:0000313" key="1">
    <source>
        <dbReference type="EMBL" id="KAI9906721.1"/>
    </source>
</evidence>
<keyword evidence="2" id="KW-1185">Reference proteome</keyword>
<dbReference type="Proteomes" id="UP001163321">
    <property type="component" value="Chromosome 8"/>
</dbReference>
<name>A0ACC0VLS1_9STRA</name>
<gene>
    <name evidence="1" type="ORF">PsorP6_003382</name>
</gene>
<proteinExistence type="predicted"/>
<accession>A0ACC0VLS1</accession>
<organism evidence="1 2">
    <name type="scientific">Peronosclerospora sorghi</name>
    <dbReference type="NCBI Taxonomy" id="230839"/>
    <lineage>
        <taxon>Eukaryota</taxon>
        <taxon>Sar</taxon>
        <taxon>Stramenopiles</taxon>
        <taxon>Oomycota</taxon>
        <taxon>Peronosporomycetes</taxon>
        <taxon>Peronosporales</taxon>
        <taxon>Peronosporaceae</taxon>
        <taxon>Peronosclerospora</taxon>
    </lineage>
</organism>
<sequence length="179" mass="20179">MRARMRDQLAPLNSKELKVIYWAYRHLNYDLSETLRMRLCVLHSSQPTARKRATSESELTQGTEEEPQDDHPRTDRVGELPDFHNDRRSHNSVVSAPSAALAAAAAICSRGLPLDQTATSLYRRMSVRQNSAPEPAEGNKTSLTGNSGGSASPQSEPEFRVPRTTRHVRRHNVWDRHRG</sequence>
<dbReference type="EMBL" id="CM047587">
    <property type="protein sequence ID" value="KAI9906721.1"/>
    <property type="molecule type" value="Genomic_DNA"/>
</dbReference>
<reference evidence="1 2" key="1">
    <citation type="journal article" date="2022" name="bioRxiv">
        <title>The genome of the oomycete Peronosclerospora sorghi, a cosmopolitan pathogen of maize and sorghum, is inflated with dispersed pseudogenes.</title>
        <authorList>
            <person name="Fletcher K."/>
            <person name="Martin F."/>
            <person name="Isakeit T."/>
            <person name="Cavanaugh K."/>
            <person name="Magill C."/>
            <person name="Michelmore R."/>
        </authorList>
    </citation>
    <scope>NUCLEOTIDE SEQUENCE [LARGE SCALE GENOMIC DNA]</scope>
    <source>
        <strain evidence="1">P6</strain>
    </source>
</reference>
<comment type="caution">
    <text evidence="1">The sequence shown here is derived from an EMBL/GenBank/DDBJ whole genome shotgun (WGS) entry which is preliminary data.</text>
</comment>
<protein>
    <submittedName>
        <fullName evidence="1">Uncharacterized protein</fullName>
    </submittedName>
</protein>
<evidence type="ECO:0000313" key="2">
    <source>
        <dbReference type="Proteomes" id="UP001163321"/>
    </source>
</evidence>